<reference evidence="2" key="1">
    <citation type="submission" date="2013-12" db="EMBL/GenBank/DDBJ databases">
        <authorList>
            <person name="Omoto C.K."/>
            <person name="Sibley D."/>
            <person name="Venepally P."/>
            <person name="Hadjithomas M."/>
            <person name="Karamycheva S."/>
            <person name="Brunk B."/>
            <person name="Roos D."/>
            <person name="Caler E."/>
            <person name="Lorenzi H."/>
        </authorList>
    </citation>
    <scope>NUCLEOTIDE SEQUENCE</scope>
</reference>
<dbReference type="RefSeq" id="XP_011129916.1">
    <property type="nucleotide sequence ID" value="XM_011131614.1"/>
</dbReference>
<keyword evidence="3" id="KW-1185">Reference proteome</keyword>
<dbReference type="VEuPathDB" id="CryptoDB:GNI_055220"/>
<dbReference type="GeneID" id="22912038"/>
<feature type="region of interest" description="Disordered" evidence="1">
    <location>
        <begin position="1030"/>
        <end position="1056"/>
    </location>
</feature>
<proteinExistence type="predicted"/>
<name>A0A023B8Y2_GRENI</name>
<evidence type="ECO:0000313" key="3">
    <source>
        <dbReference type="Proteomes" id="UP000019763"/>
    </source>
</evidence>
<dbReference type="EMBL" id="AFNH02000420">
    <property type="protein sequence ID" value="EZG70559.1"/>
    <property type="molecule type" value="Genomic_DNA"/>
</dbReference>
<accession>A0A023B8Y2</accession>
<feature type="region of interest" description="Disordered" evidence="1">
    <location>
        <begin position="536"/>
        <end position="562"/>
    </location>
</feature>
<feature type="compositionally biased region" description="Low complexity" evidence="1">
    <location>
        <begin position="550"/>
        <end position="562"/>
    </location>
</feature>
<dbReference type="Proteomes" id="UP000019763">
    <property type="component" value="Unassembled WGS sequence"/>
</dbReference>
<feature type="compositionally biased region" description="Low complexity" evidence="1">
    <location>
        <begin position="1030"/>
        <end position="1050"/>
    </location>
</feature>
<feature type="compositionally biased region" description="Polar residues" evidence="1">
    <location>
        <begin position="338"/>
        <end position="359"/>
    </location>
</feature>
<evidence type="ECO:0000313" key="2">
    <source>
        <dbReference type="EMBL" id="EZG70559.1"/>
    </source>
</evidence>
<gene>
    <name evidence="2" type="ORF">GNI_055220</name>
</gene>
<feature type="region of interest" description="Disordered" evidence="1">
    <location>
        <begin position="834"/>
        <end position="869"/>
    </location>
</feature>
<feature type="region of interest" description="Disordered" evidence="1">
    <location>
        <begin position="334"/>
        <end position="365"/>
    </location>
</feature>
<protein>
    <submittedName>
        <fullName evidence="2">Uncharacterized protein</fullName>
    </submittedName>
</protein>
<organism evidence="2 3">
    <name type="scientific">Gregarina niphandrodes</name>
    <name type="common">Septate eugregarine</name>
    <dbReference type="NCBI Taxonomy" id="110365"/>
    <lineage>
        <taxon>Eukaryota</taxon>
        <taxon>Sar</taxon>
        <taxon>Alveolata</taxon>
        <taxon>Apicomplexa</taxon>
        <taxon>Conoidasida</taxon>
        <taxon>Gregarinasina</taxon>
        <taxon>Eugregarinorida</taxon>
        <taxon>Gregarinidae</taxon>
        <taxon>Gregarina</taxon>
    </lineage>
</organism>
<sequence>MLLCLLSILTTRPETVVFDADSDLLSEPVLLEAVFGLLLASPPRLQRALCRSLTQACRSVNHAAVAPGVVEFPKLTTLRLTLLPFAAVLATLEVCEAVELLGYLGYLKETGPVLLKLAECSLMKATQVNCESGTLCTECTKELTEDHKKTPAGDWIFGLPEKCVHTISDKDYMLGRTIRELMASGCLPIQALFSKLKTAPFTLMTLLLDCVDSDGLKIWTWLESNVLSRGTIPSIASNSQKDTFLAAFLRLLAALVSTGCVGKESCRWLLQGPLRVAELLEVERPRSCGCDQCQEGATWCSVSWDAYMSLASIIRDYVSEVILAEADAAVAADCDTDPTSGSGAGLQTPNPGAGPQTSENRPESGDALSALVSEKFCECLTPYYITCFAPLAPSVSGSRLDAFVRPRLELCGLFGVSPLVARSHTHALTLANAALHTPFLPEVLGAWEQPTEFAPLFMQRLLPAAALHRPVFTRQVDLVFFDVLSSHRLRTVDRPTSTATRHPMTSLLLQYLNPRGRFVAEDIRVLLDVLNWTPASSSGPGVGGSNLNKSAPGAGSSSSGVGFGSPESAAAALYTRRNKFIVCLKALLGNALPQLVPLDLALDVPTLDDRPATWEVCVVTGIMAQQHLLLPLFARYLASCSLSTLVTEQQTLLRFLVNRTCSSAPAATTSTPDGTTGGTTGAAGGVVAERMDPTTSEQSYCLLLYALAGLALAAPALQPDVVNALLAHLRPAAHFPKRGVPEHTLVWLRTHVYLSLALLQERTGVPNLWARVLEATEGNPATAPPERVARNFLLAALIRSCAIVNPTEARTYFALMTRKSVLSQILWRRSQELLDPSPSNSRPDSRPDSRPNSRPYSRTDLATRGVEPGSRGIEQASVDVASVDVASVDVASVDVASVDVASVDVASVDVASINLEPVESWRWLLGCIQLREAANRGEASALMRVRDSAVKAVNRGDGSFVSELGLAILLGIPTWLSMPASSLSDPLNHFGWPVKALYDTVGLAVSASNKTPLGKALLSVISETAVAPGKTATTAPGKTATTAPGKTATTKSAVGPNIGDLRNPQTLLIIASMLESLNSAEQSGGQGTGLNLKSVSSYNVIGCLMQRLTVLAQLSVLNTRREAHELFLILSFLGRMDAVPLTGNLRLVIEQIIKLAIRWDDPRGSRLTTLRPDGLTADRSDAHDSGWYAYSDPQAWLPISSGTILSAVFSVCSNAGLRDMAVANVMMNIAKSAWWPQMSLEGQLGYVSKTLLPSAVLFDNQQFTDLVIFLIRHFDGLSTTSDNTKIANEAAANEAAANEAAASEAAANEAAAGAMRDGDWGLVFLLRALTEVVWLASCTGLYDDKETVQLAQLSAAYNLVPAAWRPGLSRVWVTLRGEGNIPCGVREVNRLACVCLAQLSHLSAELPKRVFDSYRPIAVRIAYALFVEGCYKVDQTLERKNLTTKVEYLTPRYRVDPASNLMQCPITNLHAGGDPARGETTVRSGTTRLGGELDRTRKWLVSKEWPYEDRWDRTSTVKFSSKEWLQISCEYIDSLACLPRSVRQNALKATLIGKIASHPRCSEIMIKAMWVVTYKPSLWKLLRNRHSTVFFSARIPSLYRMPPTPVPTLQRWGCCKASVVISLILRTRQTSFVDMSPQTSSVDMLPQASFVDLHTGYVKDLFEAEWPLKSIRTLARASALKTTIDLDPDDHYCPNHADVDRRNRLAGWLRKRIRSYDTTHLFPIQLYQSHEQLIQEITQPVRCHHLG</sequence>
<comment type="caution">
    <text evidence="2">The sequence shown here is derived from an EMBL/GenBank/DDBJ whole genome shotgun (WGS) entry which is preliminary data.</text>
</comment>
<evidence type="ECO:0000256" key="1">
    <source>
        <dbReference type="SAM" id="MobiDB-lite"/>
    </source>
</evidence>